<keyword evidence="7" id="KW-0547">Nucleotide-binding</keyword>
<evidence type="ECO:0000256" key="6">
    <source>
        <dbReference type="ARBA" id="ARBA00022679"/>
    </source>
</evidence>
<keyword evidence="6" id="KW-0808">Transferase</keyword>
<evidence type="ECO:0000256" key="3">
    <source>
        <dbReference type="ARBA" id="ARBA00012438"/>
    </source>
</evidence>
<evidence type="ECO:0000256" key="10">
    <source>
        <dbReference type="ARBA" id="ARBA00023012"/>
    </source>
</evidence>
<keyword evidence="4" id="KW-1003">Cell membrane</keyword>
<keyword evidence="13" id="KW-1133">Transmembrane helix</keyword>
<comment type="caution">
    <text evidence="16">The sequence shown here is derived from an EMBL/GenBank/DDBJ whole genome shotgun (WGS) entry which is preliminary data.</text>
</comment>
<feature type="transmembrane region" description="Helical" evidence="13">
    <location>
        <begin position="269"/>
        <end position="291"/>
    </location>
</feature>
<feature type="transmembrane region" description="Helical" evidence="13">
    <location>
        <begin position="237"/>
        <end position="263"/>
    </location>
</feature>
<dbReference type="PRINTS" id="PR00344">
    <property type="entry name" value="BCTRLSENSOR"/>
</dbReference>
<dbReference type="RefSeq" id="WP_135348611.1">
    <property type="nucleotide sequence ID" value="NZ_SRJD01000010.1"/>
</dbReference>
<dbReference type="CDD" id="cd16922">
    <property type="entry name" value="HATPase_EvgS-ArcB-TorS-like"/>
    <property type="match status" value="1"/>
</dbReference>
<dbReference type="Gene3D" id="3.40.50.2300">
    <property type="match status" value="1"/>
</dbReference>
<dbReference type="OrthoDB" id="9809348at2"/>
<keyword evidence="5 12" id="KW-0597">Phosphoprotein</keyword>
<dbReference type="InterPro" id="IPR008979">
    <property type="entry name" value="Galactose-bd-like_sf"/>
</dbReference>
<dbReference type="SUPFAM" id="SSF47384">
    <property type="entry name" value="Homodimeric domain of signal transducing histidine kinase"/>
    <property type="match status" value="1"/>
</dbReference>
<accession>A0A4Z0GNS6</accession>
<feature type="transmembrane region" description="Helical" evidence="13">
    <location>
        <begin position="360"/>
        <end position="381"/>
    </location>
</feature>
<feature type="modified residue" description="4-aspartylphosphate" evidence="12">
    <location>
        <position position="745"/>
    </location>
</feature>
<dbReference type="AlphaFoldDB" id="A0A4Z0GNS6"/>
<feature type="transmembrane region" description="Helical" evidence="13">
    <location>
        <begin position="205"/>
        <end position="225"/>
    </location>
</feature>
<dbReference type="EMBL" id="SRJD01000010">
    <property type="protein sequence ID" value="TGA97948.1"/>
    <property type="molecule type" value="Genomic_DNA"/>
</dbReference>
<evidence type="ECO:0000256" key="5">
    <source>
        <dbReference type="ARBA" id="ARBA00022553"/>
    </source>
</evidence>
<name>A0A4Z0GNS6_9BACL</name>
<evidence type="ECO:0000256" key="7">
    <source>
        <dbReference type="ARBA" id="ARBA00022741"/>
    </source>
</evidence>
<dbReference type="PROSITE" id="PS50110">
    <property type="entry name" value="RESPONSE_REGULATORY"/>
    <property type="match status" value="1"/>
</dbReference>
<dbReference type="InterPro" id="IPR003594">
    <property type="entry name" value="HATPase_dom"/>
</dbReference>
<reference evidence="16 17" key="1">
    <citation type="journal article" date="2015" name="Int. J. Syst. Evol. Microbiol.">
        <title>Sporolactobacillus shoreae sp. nov. and Sporolactobacillus spathodeae sp. nov., two spore-forming lactic acid bacteria isolated from tree barks in Thailand.</title>
        <authorList>
            <person name="Thamacharoensuk T."/>
            <person name="Kitahara M."/>
            <person name="Ohkuma M."/>
            <person name="Thongchul N."/>
            <person name="Tanasupawat S."/>
        </authorList>
    </citation>
    <scope>NUCLEOTIDE SEQUENCE [LARGE SCALE GENOMIC DNA]</scope>
    <source>
        <strain evidence="16 17">BK92</strain>
    </source>
</reference>
<dbReference type="InterPro" id="IPR010559">
    <property type="entry name" value="Sig_transdc_His_kin_internal"/>
</dbReference>
<dbReference type="SUPFAM" id="SSF52172">
    <property type="entry name" value="CheY-like"/>
    <property type="match status" value="1"/>
</dbReference>
<evidence type="ECO:0000259" key="15">
    <source>
        <dbReference type="PROSITE" id="PS50110"/>
    </source>
</evidence>
<keyword evidence="9" id="KW-0067">ATP-binding</keyword>
<sequence length="1019" mass="113435">MKLSRLPAVLTVLFVYIGLFLIFLSGSHFSVYHGPMAKQGVIDLNRWNFERSGTVQLNGKWGFYPNQLLSPNAIRAGAGKNEQLVTVPDNGQSVDNRKMYDMKAGTYRLLIRSARDQESFGLQTSVIYSANRIFINGELVGSSGIPSMDGDKLASLRPSVSYFSIHRGINELIIQVSHSEGNSGWGIAKPITFGTQQQISRNHDLTLFNDLFMIVSFFIMGLYFLGYFIQCRKDLHLLFFSIICLIFSMIISWLGTARIIYLIFPDFSFSGMTILESVTSVTACAAVLLYLLFVYPELASKKIVYGGIALSLVTLITDFIPFVLLTSIDLVLHLFLAVSALAYTSYIFVLAIIKKVEGSIYLTIGTLSISIFVIITAVSAFSAKVLAPVYSISSILFLLMLSLMMSQRSSNAFKRSESLAEELVRNDRQKDEFIARTSHEFRTPLNGIINIAQTILAGKKERSISDERDNLYLITRIGYRLSALVNDVLDMEKIKQGKLTVTPVPLDVYTVVNTELAYYRLLADKKDLDVINHIPEGLPLVFADENRFRQIINNLVDNAIKYTQKGQITFSAKLLDRYIEIMVTDTGSGIPASDQESIFQAFERRDELNQSEGAGLGLSIVKQLVELQRGKIWVQSETGLGSIFHFTVPLFDESKVLATGSSVRIPSSFPAPELMEEQTAAALATPYRSRTVDAPTILVVDDNLDNLKILIDMLEGIPYNVIAVKSGREALDEVSHSQLDLVILDLMMPGMSGYEVCGKIREQYSLTDLPVLMLTAAIINDDKHFAFRAGANDILEKPYNFSELSARIRGLILMKKAASQAANMEVAFLQSQIRPHFLYNVLNSIIALSYDDIEQSREMTAQFAAYLRGSFDFQNTSAISSFGRELSLVKSYLAIEKMRFQERIQVVYDIEEGLDFPLPPLMIQPLVENAVLHGIGKRKSGGRVTLAAHREHNFYLISVSDNGIGMSGDQVGELLAGKNGRSVGLKNINSRLKHFYGTELQIESTEGTGTTFSMRVPAE</sequence>
<evidence type="ECO:0000256" key="8">
    <source>
        <dbReference type="ARBA" id="ARBA00022777"/>
    </source>
</evidence>
<keyword evidence="17" id="KW-1185">Reference proteome</keyword>
<keyword evidence="10" id="KW-0902">Two-component regulatory system</keyword>
<organism evidence="16 17">
    <name type="scientific">Sporolactobacillus shoreae</name>
    <dbReference type="NCBI Taxonomy" id="1465501"/>
    <lineage>
        <taxon>Bacteria</taxon>
        <taxon>Bacillati</taxon>
        <taxon>Bacillota</taxon>
        <taxon>Bacilli</taxon>
        <taxon>Bacillales</taxon>
        <taxon>Sporolactobacillaceae</taxon>
        <taxon>Sporolactobacillus</taxon>
    </lineage>
</organism>
<dbReference type="EC" id="2.7.13.3" evidence="3"/>
<proteinExistence type="predicted"/>
<dbReference type="Pfam" id="PF00072">
    <property type="entry name" value="Response_reg"/>
    <property type="match status" value="1"/>
</dbReference>
<dbReference type="Gene3D" id="3.30.565.10">
    <property type="entry name" value="Histidine kinase-like ATPase, C-terminal domain"/>
    <property type="match status" value="2"/>
</dbReference>
<dbReference type="Pfam" id="PF02518">
    <property type="entry name" value="HATPase_c"/>
    <property type="match status" value="2"/>
</dbReference>
<dbReference type="Pfam" id="PF06580">
    <property type="entry name" value="His_kinase"/>
    <property type="match status" value="1"/>
</dbReference>
<keyword evidence="13" id="KW-0812">Transmembrane</keyword>
<feature type="transmembrane region" description="Helical" evidence="13">
    <location>
        <begin position="303"/>
        <end position="324"/>
    </location>
</feature>
<dbReference type="SMART" id="SM00448">
    <property type="entry name" value="REC"/>
    <property type="match status" value="1"/>
</dbReference>
<dbReference type="InterPro" id="IPR036890">
    <property type="entry name" value="HATPase_C_sf"/>
</dbReference>
<feature type="transmembrane region" description="Helical" evidence="13">
    <location>
        <begin position="330"/>
        <end position="353"/>
    </location>
</feature>
<dbReference type="InterPro" id="IPR005467">
    <property type="entry name" value="His_kinase_dom"/>
</dbReference>
<dbReference type="CDD" id="cd00082">
    <property type="entry name" value="HisKA"/>
    <property type="match status" value="1"/>
</dbReference>
<evidence type="ECO:0000256" key="2">
    <source>
        <dbReference type="ARBA" id="ARBA00004236"/>
    </source>
</evidence>
<evidence type="ECO:0000256" key="11">
    <source>
        <dbReference type="ARBA" id="ARBA00023136"/>
    </source>
</evidence>
<dbReference type="GO" id="GO:0005886">
    <property type="term" value="C:plasma membrane"/>
    <property type="evidence" value="ECO:0007669"/>
    <property type="project" value="UniProtKB-SubCell"/>
</dbReference>
<evidence type="ECO:0000313" key="16">
    <source>
        <dbReference type="EMBL" id="TGA97948.1"/>
    </source>
</evidence>
<comment type="catalytic activity">
    <reaction evidence="1">
        <text>ATP + protein L-histidine = ADP + protein N-phospho-L-histidine.</text>
        <dbReference type="EC" id="2.7.13.3"/>
    </reaction>
</comment>
<evidence type="ECO:0000259" key="14">
    <source>
        <dbReference type="PROSITE" id="PS50109"/>
    </source>
</evidence>
<comment type="subcellular location">
    <subcellularLocation>
        <location evidence="2">Cell membrane</location>
    </subcellularLocation>
</comment>
<evidence type="ECO:0000256" key="4">
    <source>
        <dbReference type="ARBA" id="ARBA00022475"/>
    </source>
</evidence>
<evidence type="ECO:0000256" key="12">
    <source>
        <dbReference type="PROSITE-ProRule" id="PRU00169"/>
    </source>
</evidence>
<dbReference type="InterPro" id="IPR036097">
    <property type="entry name" value="HisK_dim/P_sf"/>
</dbReference>
<dbReference type="GO" id="GO:0009927">
    <property type="term" value="F:histidine phosphotransfer kinase activity"/>
    <property type="evidence" value="ECO:0007669"/>
    <property type="project" value="TreeGrafter"/>
</dbReference>
<dbReference type="SMART" id="SM00388">
    <property type="entry name" value="HisKA"/>
    <property type="match status" value="1"/>
</dbReference>
<dbReference type="SUPFAM" id="SSF55874">
    <property type="entry name" value="ATPase domain of HSP90 chaperone/DNA topoisomerase II/histidine kinase"/>
    <property type="match status" value="2"/>
</dbReference>
<dbReference type="FunFam" id="3.30.565.10:FF:000023">
    <property type="entry name" value="PAS domain-containing sensor histidine kinase"/>
    <property type="match status" value="1"/>
</dbReference>
<dbReference type="Pfam" id="PF00512">
    <property type="entry name" value="HisKA"/>
    <property type="match status" value="1"/>
</dbReference>
<dbReference type="InterPro" id="IPR003661">
    <property type="entry name" value="HisK_dim/P_dom"/>
</dbReference>
<evidence type="ECO:0000256" key="9">
    <source>
        <dbReference type="ARBA" id="ARBA00022840"/>
    </source>
</evidence>
<dbReference type="PANTHER" id="PTHR43047">
    <property type="entry name" value="TWO-COMPONENT HISTIDINE PROTEIN KINASE"/>
    <property type="match status" value="1"/>
</dbReference>
<dbReference type="Gene3D" id="1.10.287.130">
    <property type="match status" value="1"/>
</dbReference>
<dbReference type="Proteomes" id="UP000298347">
    <property type="component" value="Unassembled WGS sequence"/>
</dbReference>
<keyword evidence="11 13" id="KW-0472">Membrane</keyword>
<dbReference type="SUPFAM" id="SSF49785">
    <property type="entry name" value="Galactose-binding domain-like"/>
    <property type="match status" value="1"/>
</dbReference>
<gene>
    <name evidence="16" type="ORF">E4665_09755</name>
</gene>
<dbReference type="PROSITE" id="PS50109">
    <property type="entry name" value="HIS_KIN"/>
    <property type="match status" value="2"/>
</dbReference>
<evidence type="ECO:0000313" key="17">
    <source>
        <dbReference type="Proteomes" id="UP000298347"/>
    </source>
</evidence>
<dbReference type="InterPro" id="IPR011006">
    <property type="entry name" value="CheY-like_superfamily"/>
</dbReference>
<dbReference type="InterPro" id="IPR004358">
    <property type="entry name" value="Sig_transdc_His_kin-like_C"/>
</dbReference>
<dbReference type="GO" id="GO:0000155">
    <property type="term" value="F:phosphorelay sensor kinase activity"/>
    <property type="evidence" value="ECO:0007669"/>
    <property type="project" value="InterPro"/>
</dbReference>
<dbReference type="GO" id="GO:0005524">
    <property type="term" value="F:ATP binding"/>
    <property type="evidence" value="ECO:0007669"/>
    <property type="project" value="UniProtKB-KW"/>
</dbReference>
<feature type="domain" description="Histidine kinase" evidence="14">
    <location>
        <begin position="436"/>
        <end position="652"/>
    </location>
</feature>
<feature type="domain" description="Response regulatory" evidence="15">
    <location>
        <begin position="696"/>
        <end position="812"/>
    </location>
</feature>
<protein>
    <recommendedName>
        <fullName evidence="3">histidine kinase</fullName>
        <ecNumber evidence="3">2.7.13.3</ecNumber>
    </recommendedName>
</protein>
<dbReference type="InterPro" id="IPR001789">
    <property type="entry name" value="Sig_transdc_resp-reg_receiver"/>
</dbReference>
<dbReference type="PANTHER" id="PTHR43047:SF72">
    <property type="entry name" value="OSMOSENSING HISTIDINE PROTEIN KINASE SLN1"/>
    <property type="match status" value="1"/>
</dbReference>
<evidence type="ECO:0000256" key="1">
    <source>
        <dbReference type="ARBA" id="ARBA00000085"/>
    </source>
</evidence>
<keyword evidence="8" id="KW-0418">Kinase</keyword>
<feature type="domain" description="Histidine kinase" evidence="14">
    <location>
        <begin position="922"/>
        <end position="1019"/>
    </location>
</feature>
<evidence type="ECO:0000256" key="13">
    <source>
        <dbReference type="SAM" id="Phobius"/>
    </source>
</evidence>
<dbReference type="SMART" id="SM00387">
    <property type="entry name" value="HATPase_c"/>
    <property type="match status" value="2"/>
</dbReference>